<dbReference type="AlphaFoldDB" id="A0A9W7CZ10"/>
<dbReference type="CDD" id="cd05483">
    <property type="entry name" value="retropepsin_like_bacteria"/>
    <property type="match status" value="1"/>
</dbReference>
<sequence length="591" mass="66068">MTTLIQDGPGDPERDRPEWLYPDYERLVELELRPGERLILLDTGASVSMISLDLARRLKLKLRMRDPIRVFGLGEVPTHISASARIKITLGPRIVYVMTVYVAGIGEGLEVLLGMNFMYAAGVRLSLREGPIQLPDEETVVMCGNATRARPGLDLPVFPEPSLCLGWTWRPLGNPDHLWGKSWVVAAKVVNIPPNMVGIDTGPAVARIVEFGCFPSAGRWVRPGRPKHNKWQKLIYESVPSIKMRRRAEEIERIRWESEPPCGQHPECKWPPKPMLRPRPGSTQVRIARLPGRPDAQDEGQSSRATQEVCTQTSHTSDAGTRTDVVQEPQTEEVQEVDSAGETGDLLERAEEEDGPECSDSHDQEDSDENDEIEDCPSQAMLRSPLYKLGQEYARCIRVNLEDLDLKRAVYIQEGSELMSQLCDEVATIPELNDLSPECDITQADVGEPGRTTPDEDRKLRTVLEYHRTLFLGDGNAVPAPARGVVCDLDECDAKPVAQRPRSVAPHLMLKVYELLKKLFETKLIKNSESPWASSIMIVLKKNGVDIRMCIDYRVVNGFIKLSNYPLPLIDDLLIGVETAMCQTSRLPCGS</sequence>
<dbReference type="OrthoDB" id="125914at2759"/>
<accession>A0A9W7CZ10</accession>
<evidence type="ECO:0000256" key="1">
    <source>
        <dbReference type="ARBA" id="ARBA00022679"/>
    </source>
</evidence>
<feature type="compositionally biased region" description="Acidic residues" evidence="5">
    <location>
        <begin position="365"/>
        <end position="375"/>
    </location>
</feature>
<dbReference type="EMBL" id="BSXT01002574">
    <property type="protein sequence ID" value="GMF49723.1"/>
    <property type="molecule type" value="Genomic_DNA"/>
</dbReference>
<dbReference type="Pfam" id="PF13650">
    <property type="entry name" value="Asp_protease_2"/>
    <property type="match status" value="1"/>
</dbReference>
<dbReference type="Proteomes" id="UP001165121">
    <property type="component" value="Unassembled WGS sequence"/>
</dbReference>
<evidence type="ECO:0000256" key="2">
    <source>
        <dbReference type="ARBA" id="ARBA00022695"/>
    </source>
</evidence>
<keyword evidence="2" id="KW-0548">Nucleotidyltransferase</keyword>
<keyword evidence="4" id="KW-0255">Endonuclease</keyword>
<keyword evidence="3" id="KW-0540">Nuclease</keyword>
<dbReference type="Gene3D" id="3.10.10.10">
    <property type="entry name" value="HIV Type 1 Reverse Transcriptase, subunit A, domain 1"/>
    <property type="match status" value="1"/>
</dbReference>
<protein>
    <submittedName>
        <fullName evidence="6">Unnamed protein product</fullName>
    </submittedName>
</protein>
<dbReference type="InterPro" id="IPR050951">
    <property type="entry name" value="Retrovirus_Pol_polyprotein"/>
</dbReference>
<name>A0A9W7CZ10_9STRA</name>
<dbReference type="GO" id="GO:0016779">
    <property type="term" value="F:nucleotidyltransferase activity"/>
    <property type="evidence" value="ECO:0007669"/>
    <property type="project" value="UniProtKB-KW"/>
</dbReference>
<reference evidence="6" key="1">
    <citation type="submission" date="2023-04" db="EMBL/GenBank/DDBJ databases">
        <title>Phytophthora fragariaefolia NBRC 109709.</title>
        <authorList>
            <person name="Ichikawa N."/>
            <person name="Sato H."/>
            <person name="Tonouchi N."/>
        </authorList>
    </citation>
    <scope>NUCLEOTIDE SEQUENCE</scope>
    <source>
        <strain evidence="6">NBRC 109709</strain>
    </source>
</reference>
<organism evidence="6 7">
    <name type="scientific">Phytophthora fragariaefolia</name>
    <dbReference type="NCBI Taxonomy" id="1490495"/>
    <lineage>
        <taxon>Eukaryota</taxon>
        <taxon>Sar</taxon>
        <taxon>Stramenopiles</taxon>
        <taxon>Oomycota</taxon>
        <taxon>Peronosporomycetes</taxon>
        <taxon>Peronosporales</taxon>
        <taxon>Peronosporaceae</taxon>
        <taxon>Phytophthora</taxon>
    </lineage>
</organism>
<dbReference type="PANTHER" id="PTHR37984">
    <property type="entry name" value="PROTEIN CBG26694"/>
    <property type="match status" value="1"/>
</dbReference>
<dbReference type="GO" id="GO:0004519">
    <property type="term" value="F:endonuclease activity"/>
    <property type="evidence" value="ECO:0007669"/>
    <property type="project" value="UniProtKB-KW"/>
</dbReference>
<dbReference type="InterPro" id="IPR043502">
    <property type="entry name" value="DNA/RNA_pol_sf"/>
</dbReference>
<dbReference type="InterPro" id="IPR021109">
    <property type="entry name" value="Peptidase_aspartic_dom_sf"/>
</dbReference>
<proteinExistence type="predicted"/>
<evidence type="ECO:0000256" key="5">
    <source>
        <dbReference type="SAM" id="MobiDB-lite"/>
    </source>
</evidence>
<dbReference type="PANTHER" id="PTHR37984:SF5">
    <property type="entry name" value="PROTEIN NYNRIN-LIKE"/>
    <property type="match status" value="1"/>
</dbReference>
<dbReference type="SUPFAM" id="SSF50630">
    <property type="entry name" value="Acid proteases"/>
    <property type="match status" value="1"/>
</dbReference>
<dbReference type="Gene3D" id="2.40.70.10">
    <property type="entry name" value="Acid Proteases"/>
    <property type="match status" value="1"/>
</dbReference>
<dbReference type="InterPro" id="IPR034122">
    <property type="entry name" value="Retropepsin-like_bacterial"/>
</dbReference>
<evidence type="ECO:0000256" key="4">
    <source>
        <dbReference type="ARBA" id="ARBA00022759"/>
    </source>
</evidence>
<keyword evidence="1" id="KW-0808">Transferase</keyword>
<evidence type="ECO:0000313" key="6">
    <source>
        <dbReference type="EMBL" id="GMF49723.1"/>
    </source>
</evidence>
<evidence type="ECO:0000313" key="7">
    <source>
        <dbReference type="Proteomes" id="UP001165121"/>
    </source>
</evidence>
<gene>
    <name evidence="6" type="ORF">Pfra01_001969600</name>
</gene>
<feature type="compositionally biased region" description="Polar residues" evidence="5">
    <location>
        <begin position="299"/>
        <end position="320"/>
    </location>
</feature>
<comment type="caution">
    <text evidence="6">The sequence shown here is derived from an EMBL/GenBank/DDBJ whole genome shotgun (WGS) entry which is preliminary data.</text>
</comment>
<evidence type="ECO:0000256" key="3">
    <source>
        <dbReference type="ARBA" id="ARBA00022722"/>
    </source>
</evidence>
<dbReference type="SUPFAM" id="SSF56672">
    <property type="entry name" value="DNA/RNA polymerases"/>
    <property type="match status" value="1"/>
</dbReference>
<feature type="region of interest" description="Disordered" evidence="5">
    <location>
        <begin position="260"/>
        <end position="379"/>
    </location>
</feature>
<keyword evidence="7" id="KW-1185">Reference proteome</keyword>
<keyword evidence="4" id="KW-0378">Hydrolase</keyword>